<dbReference type="InterPro" id="IPR007156">
    <property type="entry name" value="MamQ_LemA"/>
</dbReference>
<dbReference type="EMBL" id="JAYMYJ010000051">
    <property type="protein sequence ID" value="MEB4590686.1"/>
    <property type="molecule type" value="Genomic_DNA"/>
</dbReference>
<dbReference type="InterPro" id="IPR023353">
    <property type="entry name" value="LemA-like_dom_sf"/>
</dbReference>
<dbReference type="RefSeq" id="WP_324694050.1">
    <property type="nucleotide sequence ID" value="NZ_JAYMYJ010000051.1"/>
</dbReference>
<gene>
    <name evidence="7" type="ORF">VSS37_06825</name>
</gene>
<feature type="transmembrane region" description="Helical" evidence="6">
    <location>
        <begin position="6"/>
        <end position="23"/>
    </location>
</feature>
<reference evidence="8" key="1">
    <citation type="submission" date="2023-07" db="EMBL/GenBank/DDBJ databases">
        <title>The carbon used by Thiothrix.</title>
        <authorList>
            <person name="Chen L."/>
        </authorList>
    </citation>
    <scope>NUCLEOTIDE SEQUENCE [LARGE SCALE GENOMIC DNA]</scope>
</reference>
<comment type="subcellular location">
    <subcellularLocation>
        <location evidence="1">Membrane</location>
        <topology evidence="1">Single-pass membrane protein</topology>
    </subcellularLocation>
</comment>
<sequence>MNTGILIFISLLGGLLLWGILLYNQLVALKNNTEKAWSNTDVLLKQRNAELPKLVAVCKEHMQYEQATLQKVMEARNKVASALQSGNMGELGAAEKELRIGLGNLFAVAEAYPELKASDSFQHLRERITSLEDNIADRREFYNDSAAINNTRIEQFPDVIVAKAFSFRRFRLMSFTAEETRDVDVAAHFTS</sequence>
<keyword evidence="8" id="KW-1185">Reference proteome</keyword>
<dbReference type="SUPFAM" id="SSF140478">
    <property type="entry name" value="LemA-like"/>
    <property type="match status" value="1"/>
</dbReference>
<keyword evidence="3 6" id="KW-0812">Transmembrane</keyword>
<protein>
    <submittedName>
        <fullName evidence="7">LemA family protein</fullName>
    </submittedName>
</protein>
<dbReference type="PANTHER" id="PTHR34478">
    <property type="entry name" value="PROTEIN LEMA"/>
    <property type="match status" value="1"/>
</dbReference>
<dbReference type="Pfam" id="PF04011">
    <property type="entry name" value="LemA"/>
    <property type="match status" value="1"/>
</dbReference>
<dbReference type="Proteomes" id="UP001308005">
    <property type="component" value="Unassembled WGS sequence"/>
</dbReference>
<dbReference type="Gene3D" id="1.20.1440.20">
    <property type="entry name" value="LemA-like domain"/>
    <property type="match status" value="1"/>
</dbReference>
<evidence type="ECO:0000256" key="2">
    <source>
        <dbReference type="ARBA" id="ARBA00008854"/>
    </source>
</evidence>
<evidence type="ECO:0000256" key="6">
    <source>
        <dbReference type="SAM" id="Phobius"/>
    </source>
</evidence>
<evidence type="ECO:0000313" key="8">
    <source>
        <dbReference type="Proteomes" id="UP001308005"/>
    </source>
</evidence>
<evidence type="ECO:0000256" key="3">
    <source>
        <dbReference type="ARBA" id="ARBA00022692"/>
    </source>
</evidence>
<keyword evidence="5 6" id="KW-0472">Membrane</keyword>
<accession>A0ABU6CV34</accession>
<evidence type="ECO:0000256" key="5">
    <source>
        <dbReference type="ARBA" id="ARBA00023136"/>
    </source>
</evidence>
<evidence type="ECO:0000256" key="1">
    <source>
        <dbReference type="ARBA" id="ARBA00004167"/>
    </source>
</evidence>
<comment type="similarity">
    <text evidence="2">Belongs to the LemA family.</text>
</comment>
<evidence type="ECO:0000313" key="7">
    <source>
        <dbReference type="EMBL" id="MEB4590686.1"/>
    </source>
</evidence>
<dbReference type="PANTHER" id="PTHR34478:SF1">
    <property type="entry name" value="PROTEIN LEMA"/>
    <property type="match status" value="1"/>
</dbReference>
<comment type="caution">
    <text evidence="7">The sequence shown here is derived from an EMBL/GenBank/DDBJ whole genome shotgun (WGS) entry which is preliminary data.</text>
</comment>
<evidence type="ECO:0000256" key="4">
    <source>
        <dbReference type="ARBA" id="ARBA00022989"/>
    </source>
</evidence>
<name>A0ABU6CV34_9GAMM</name>
<organism evidence="7 8">
    <name type="scientific">Candidatus Thiothrix phosphatis</name>
    <dbReference type="NCBI Taxonomy" id="3112415"/>
    <lineage>
        <taxon>Bacteria</taxon>
        <taxon>Pseudomonadati</taxon>
        <taxon>Pseudomonadota</taxon>
        <taxon>Gammaproteobacteria</taxon>
        <taxon>Thiotrichales</taxon>
        <taxon>Thiotrichaceae</taxon>
        <taxon>Thiothrix</taxon>
    </lineage>
</organism>
<proteinExistence type="inferred from homology"/>
<keyword evidence="4 6" id="KW-1133">Transmembrane helix</keyword>